<proteinExistence type="predicted"/>
<evidence type="ECO:0000313" key="1">
    <source>
        <dbReference type="EMBL" id="BBY03722.1"/>
    </source>
</evidence>
<evidence type="ECO:0008006" key="3">
    <source>
        <dbReference type="Google" id="ProtNLM"/>
    </source>
</evidence>
<dbReference type="KEGG" id="mseo:MSEO_42210"/>
<accession>A0A7I7P6Y3</accession>
<sequence>MGRSTDGIHTEATQLGIVTSTSETAFTQSAETVYDFVTNPENWTKTYPGSAHIGGLPELSLRVGDTWEEAGPDGDRIFTWQLAAAVRPELFVFTSVGRLGHDRDGAGGMEGRITVAYRFTRPGQDITLFSRTMTIEAAKHAPLPDQLFAQVNPAKIDAYHEAVARELAKSQD</sequence>
<gene>
    <name evidence="1" type="ORF">MSEO_42210</name>
</gene>
<dbReference type="CDD" id="cd07812">
    <property type="entry name" value="SRPBCC"/>
    <property type="match status" value="1"/>
</dbReference>
<keyword evidence="2" id="KW-1185">Reference proteome</keyword>
<dbReference type="EMBL" id="AP022582">
    <property type="protein sequence ID" value="BBY03722.1"/>
    <property type="molecule type" value="Genomic_DNA"/>
</dbReference>
<dbReference type="InterPro" id="IPR023393">
    <property type="entry name" value="START-like_dom_sf"/>
</dbReference>
<organism evidence="1 2">
    <name type="scientific">Mycobacterium seoulense</name>
    <dbReference type="NCBI Taxonomy" id="386911"/>
    <lineage>
        <taxon>Bacteria</taxon>
        <taxon>Bacillati</taxon>
        <taxon>Actinomycetota</taxon>
        <taxon>Actinomycetes</taxon>
        <taxon>Mycobacteriales</taxon>
        <taxon>Mycobacteriaceae</taxon>
        <taxon>Mycobacterium</taxon>
    </lineage>
</organism>
<dbReference type="Proteomes" id="UP000466632">
    <property type="component" value="Chromosome"/>
</dbReference>
<dbReference type="AlphaFoldDB" id="A0A7I7P6Y3"/>
<protein>
    <recommendedName>
        <fullName evidence="3">Polyketide cyclase</fullName>
    </recommendedName>
</protein>
<dbReference type="SUPFAM" id="SSF55961">
    <property type="entry name" value="Bet v1-like"/>
    <property type="match status" value="1"/>
</dbReference>
<evidence type="ECO:0000313" key="2">
    <source>
        <dbReference type="Proteomes" id="UP000466632"/>
    </source>
</evidence>
<reference evidence="1 2" key="1">
    <citation type="journal article" date="2019" name="Emerg. Microbes Infect.">
        <title>Comprehensive subspecies identification of 175 nontuberculous mycobacteria species based on 7547 genomic profiles.</title>
        <authorList>
            <person name="Matsumoto Y."/>
            <person name="Kinjo T."/>
            <person name="Motooka D."/>
            <person name="Nabeya D."/>
            <person name="Jung N."/>
            <person name="Uechi K."/>
            <person name="Horii T."/>
            <person name="Iida T."/>
            <person name="Fujita J."/>
            <person name="Nakamura S."/>
        </authorList>
    </citation>
    <scope>NUCLEOTIDE SEQUENCE [LARGE SCALE GENOMIC DNA]</scope>
    <source>
        <strain evidence="1 2">JCM 16018</strain>
    </source>
</reference>
<name>A0A7I7P6Y3_9MYCO</name>
<dbReference type="Gene3D" id="3.30.530.20">
    <property type="match status" value="1"/>
</dbReference>